<accession>A0A8E2AXV2</accession>
<proteinExistence type="predicted"/>
<evidence type="ECO:0000259" key="2">
    <source>
        <dbReference type="Pfam" id="PF24803"/>
    </source>
</evidence>
<dbReference type="Proteomes" id="UP000250043">
    <property type="component" value="Unassembled WGS sequence"/>
</dbReference>
<gene>
    <name evidence="3" type="ORF">OBBRIDRAFT_790800</name>
</gene>
<keyword evidence="1" id="KW-0812">Transmembrane</keyword>
<reference evidence="3 4" key="1">
    <citation type="submission" date="2016-07" db="EMBL/GenBank/DDBJ databases">
        <title>Draft genome of the white-rot fungus Obba rivulosa 3A-2.</title>
        <authorList>
            <consortium name="DOE Joint Genome Institute"/>
            <person name="Miettinen O."/>
            <person name="Riley R."/>
            <person name="Acob R."/>
            <person name="Barry K."/>
            <person name="Cullen D."/>
            <person name="De Vries R."/>
            <person name="Hainaut M."/>
            <person name="Hatakka A."/>
            <person name="Henrissat B."/>
            <person name="Hilden K."/>
            <person name="Kuo R."/>
            <person name="Labutti K."/>
            <person name="Lipzen A."/>
            <person name="Makela M.R."/>
            <person name="Sandor L."/>
            <person name="Spatafora J.W."/>
            <person name="Grigoriev I.V."/>
            <person name="Hibbett D.S."/>
        </authorList>
    </citation>
    <scope>NUCLEOTIDE SEQUENCE [LARGE SCALE GENOMIC DNA]</scope>
    <source>
        <strain evidence="3 4">3A-2</strain>
    </source>
</reference>
<dbReference type="PANTHER" id="PTHR37019">
    <property type="entry name" value="CHROMOSOME 1, WHOLE GENOME SHOTGUN SEQUENCE"/>
    <property type="match status" value="1"/>
</dbReference>
<dbReference type="EMBL" id="KV722362">
    <property type="protein sequence ID" value="OCH92941.1"/>
    <property type="molecule type" value="Genomic_DNA"/>
</dbReference>
<evidence type="ECO:0000256" key="1">
    <source>
        <dbReference type="SAM" id="Phobius"/>
    </source>
</evidence>
<keyword evidence="4" id="KW-1185">Reference proteome</keyword>
<dbReference type="PANTHER" id="PTHR37019:SF2">
    <property type="entry name" value="EXPERA DOMAIN-CONTAINING PROTEIN"/>
    <property type="match status" value="1"/>
</dbReference>
<keyword evidence="1" id="KW-0472">Membrane</keyword>
<feature type="transmembrane region" description="Helical" evidence="1">
    <location>
        <begin position="109"/>
        <end position="129"/>
    </location>
</feature>
<sequence length="179" mass="19403">MKACQTPNAPAPPSSALPTFYWLVFGVYEPFLTLCGFLGALADPKKAFEQQAPWPSGGPPEAVPLAALVSILQLANVGALCGLVNLFVLSACRKYLLSQPALQEKIVGALLGTLLIGDVMHLSITFWALGESRWDISKWGGVLWVTVVSGLSLMIPRIAWNLGIGRYVDRRDGQQVRRI</sequence>
<organism evidence="3 4">
    <name type="scientific">Obba rivulosa</name>
    <dbReference type="NCBI Taxonomy" id="1052685"/>
    <lineage>
        <taxon>Eukaryota</taxon>
        <taxon>Fungi</taxon>
        <taxon>Dikarya</taxon>
        <taxon>Basidiomycota</taxon>
        <taxon>Agaricomycotina</taxon>
        <taxon>Agaricomycetes</taxon>
        <taxon>Polyporales</taxon>
        <taxon>Gelatoporiaceae</taxon>
        <taxon>Obba</taxon>
    </lineage>
</organism>
<protein>
    <recommendedName>
        <fullName evidence="2">DUF7704 domain-containing protein</fullName>
    </recommendedName>
</protein>
<feature type="transmembrane region" description="Helical" evidence="1">
    <location>
        <begin position="20"/>
        <end position="42"/>
    </location>
</feature>
<dbReference type="OrthoDB" id="2937326at2759"/>
<dbReference type="InterPro" id="IPR056121">
    <property type="entry name" value="DUF7704"/>
</dbReference>
<dbReference type="AlphaFoldDB" id="A0A8E2AXV2"/>
<feature type="transmembrane region" description="Helical" evidence="1">
    <location>
        <begin position="62"/>
        <end position="88"/>
    </location>
</feature>
<evidence type="ECO:0000313" key="3">
    <source>
        <dbReference type="EMBL" id="OCH92941.1"/>
    </source>
</evidence>
<evidence type="ECO:0000313" key="4">
    <source>
        <dbReference type="Proteomes" id="UP000250043"/>
    </source>
</evidence>
<feature type="transmembrane region" description="Helical" evidence="1">
    <location>
        <begin position="141"/>
        <end position="160"/>
    </location>
</feature>
<name>A0A8E2AXV2_9APHY</name>
<dbReference type="Pfam" id="PF24803">
    <property type="entry name" value="DUF7704"/>
    <property type="match status" value="1"/>
</dbReference>
<keyword evidence="1" id="KW-1133">Transmembrane helix</keyword>
<feature type="domain" description="DUF7704" evidence="2">
    <location>
        <begin position="15"/>
        <end position="164"/>
    </location>
</feature>